<name>A0AAE6CCB6_9BRAD</name>
<keyword evidence="2" id="KW-0614">Plasmid</keyword>
<reference evidence="3 5" key="2">
    <citation type="submission" date="2018-10" db="EMBL/GenBank/DDBJ databases">
        <title>Bradyrhizobium sp. nov., effective nodules isolated from peanut in China.</title>
        <authorList>
            <person name="Li Y."/>
        </authorList>
    </citation>
    <scope>NUCLEOTIDE SEQUENCE [LARGE SCALE GENOMIC DNA]</scope>
    <source>
        <strain evidence="3 5">CCBAU 53426</strain>
    </source>
</reference>
<dbReference type="Proteomes" id="UP000290401">
    <property type="component" value="Unassembled WGS sequence"/>
</dbReference>
<geneLocation type="plasmid" evidence="2 4">
    <name>unnamed1</name>
</geneLocation>
<dbReference type="InterPro" id="IPR018754">
    <property type="entry name" value="RovC-like_DNA-bd"/>
</dbReference>
<evidence type="ECO:0000259" key="1">
    <source>
        <dbReference type="Pfam" id="PF10074"/>
    </source>
</evidence>
<protein>
    <submittedName>
        <fullName evidence="2">DUF2285 domain-containing protein</fullName>
    </submittedName>
</protein>
<dbReference type="Proteomes" id="UP000288972">
    <property type="component" value="Plasmid unnamed1"/>
</dbReference>
<organism evidence="2 4">
    <name type="scientific">Bradyrhizobium guangzhouense</name>
    <dbReference type="NCBI Taxonomy" id="1325095"/>
    <lineage>
        <taxon>Bacteria</taxon>
        <taxon>Pseudomonadati</taxon>
        <taxon>Pseudomonadota</taxon>
        <taxon>Alphaproteobacteria</taxon>
        <taxon>Hyphomicrobiales</taxon>
        <taxon>Nitrobacteraceae</taxon>
        <taxon>Bradyrhizobium</taxon>
    </lineage>
</organism>
<gene>
    <name evidence="3" type="ORF">EAS56_36435</name>
    <name evidence="2" type="ORF">XH91_35450</name>
</gene>
<dbReference type="Pfam" id="PF10074">
    <property type="entry name" value="RovC_DNA-bd"/>
    <property type="match status" value="1"/>
</dbReference>
<proteinExistence type="predicted"/>
<dbReference type="KEGG" id="bgz:XH91_35450"/>
<accession>A0AAE6CCB6</accession>
<feature type="domain" description="T6SS Transcription factor RovC-like DNA binding" evidence="1">
    <location>
        <begin position="101"/>
        <end position="204"/>
    </location>
</feature>
<evidence type="ECO:0000313" key="2">
    <source>
        <dbReference type="EMBL" id="QAU50681.1"/>
    </source>
</evidence>
<evidence type="ECO:0000313" key="3">
    <source>
        <dbReference type="EMBL" id="RXH05003.1"/>
    </source>
</evidence>
<dbReference type="AlphaFoldDB" id="A0AAE6CCB6"/>
<dbReference type="EMBL" id="RDQZ01000053">
    <property type="protein sequence ID" value="RXH05003.1"/>
    <property type="molecule type" value="Genomic_DNA"/>
</dbReference>
<keyword evidence="5" id="KW-1185">Reference proteome</keyword>
<dbReference type="EMBL" id="CP030054">
    <property type="protein sequence ID" value="QAU50681.1"/>
    <property type="molecule type" value="Genomic_DNA"/>
</dbReference>
<sequence length="210" mass="23319">MKSPRNSGGSGASAFAHDPQRSFDQQTIFWAPEALPDVVPVAVTTSGADPSAPDLPLFNVSTAEMRRAADGWHAVLRIGTVNHRVWLKDEPSIGHRYAAKLPFDENLPPRAHAARRLWRALNGRAAGPAFHELSKQRRDRLRQVARALDARHAGSSYRVIALALLGKKSVPKQAWKTHDSRSLIIRLVHDGFSLMRGGYCRLLRSGRRNK</sequence>
<evidence type="ECO:0000313" key="5">
    <source>
        <dbReference type="Proteomes" id="UP000290401"/>
    </source>
</evidence>
<reference evidence="2 4" key="1">
    <citation type="submission" date="2018-06" db="EMBL/GenBank/DDBJ databases">
        <title>Comparative genomics of rhizobia nodulating Arachis hypogaea in China.</title>
        <authorList>
            <person name="Li Y."/>
        </authorList>
    </citation>
    <scope>NUCLEOTIDE SEQUENCE [LARGE SCALE GENOMIC DNA]</scope>
    <source>
        <strain evidence="2 4">CCBAU 51670</strain>
        <plasmid evidence="2 4">unnamed1</plasmid>
    </source>
</reference>
<evidence type="ECO:0000313" key="4">
    <source>
        <dbReference type="Proteomes" id="UP000288972"/>
    </source>
</evidence>